<keyword evidence="1 2" id="KW-0597">Phosphoprotein</keyword>
<dbReference type="GO" id="GO:0000160">
    <property type="term" value="P:phosphorelay signal transduction system"/>
    <property type="evidence" value="ECO:0007669"/>
    <property type="project" value="InterPro"/>
</dbReference>
<dbReference type="SUPFAM" id="SSF52172">
    <property type="entry name" value="CheY-like"/>
    <property type="match status" value="1"/>
</dbReference>
<evidence type="ECO:0000313" key="4">
    <source>
        <dbReference type="EMBL" id="NHC33081.1"/>
    </source>
</evidence>
<evidence type="ECO:0000259" key="3">
    <source>
        <dbReference type="PROSITE" id="PS50110"/>
    </source>
</evidence>
<accession>A0A9X5E069</accession>
<evidence type="ECO:0000256" key="2">
    <source>
        <dbReference type="PROSITE-ProRule" id="PRU00169"/>
    </source>
</evidence>
<feature type="modified residue" description="4-aspartylphosphate" evidence="2">
    <location>
        <position position="298"/>
    </location>
</feature>
<dbReference type="InterPro" id="IPR011006">
    <property type="entry name" value="CheY-like_superfamily"/>
</dbReference>
<feature type="domain" description="Response regulatory" evidence="3">
    <location>
        <begin position="250"/>
        <end position="365"/>
    </location>
</feature>
<dbReference type="InterPro" id="IPR050595">
    <property type="entry name" value="Bact_response_regulator"/>
</dbReference>
<dbReference type="EMBL" id="JTJC03000001">
    <property type="protein sequence ID" value="NHC33081.1"/>
    <property type="molecule type" value="Genomic_DNA"/>
</dbReference>
<sequence>MLPNQYQAQELSNLLENIQTKQASGVLYIDAQVDPEKPAKPRVLIWKDGRTLYGGKTVPDAPSLVKLLEQKLSREWVASAVAFAMRQVTEQASLRDVLERLVQMQLYNWEQIEAVLYSQLLLTVEQILPYPGKFQFDSHKQLNFCRGVELSKLMLDITQRQEQWYSFRPTIMSMDAVPSLKSDTLANVTEPNVRKHLQEWVNGQRSLVDIAEGLNKDPLSIAKSYINWIQAGWLDIANNNTTTTQISLSTVLAVDDSAVMQQLIKRALTGYCQVILASNAVDALNIIYHEKISLLLLDVSMPEIDGLELCRTVRSIPQFRDLPIIMVTARDGFFDKVKGKFAGSNDYLTKPFDAEQLRQVVGRYIGLGISANNNKDAVAFDLSSSS</sequence>
<dbReference type="PANTHER" id="PTHR44591:SF3">
    <property type="entry name" value="RESPONSE REGULATORY DOMAIN-CONTAINING PROTEIN"/>
    <property type="match status" value="1"/>
</dbReference>
<organism evidence="4 5">
    <name type="scientific">Scytonema millei VB511283</name>
    <dbReference type="NCBI Taxonomy" id="1245923"/>
    <lineage>
        <taxon>Bacteria</taxon>
        <taxon>Bacillati</taxon>
        <taxon>Cyanobacteriota</taxon>
        <taxon>Cyanophyceae</taxon>
        <taxon>Nostocales</taxon>
        <taxon>Scytonemataceae</taxon>
        <taxon>Scytonema</taxon>
    </lineage>
</organism>
<dbReference type="PROSITE" id="PS50110">
    <property type="entry name" value="RESPONSE_REGULATORY"/>
    <property type="match status" value="1"/>
</dbReference>
<reference evidence="4 5" key="1">
    <citation type="journal article" date="2015" name="Genome Announc.">
        <title>Draft Genome Sequence of the Terrestrial Cyanobacterium Scytonema millei VB511283, Isolated from Eastern India.</title>
        <authorList>
            <person name="Sen D."/>
            <person name="Chandrababunaidu M.M."/>
            <person name="Singh D."/>
            <person name="Sanghi N."/>
            <person name="Ghorai A."/>
            <person name="Mishra G.P."/>
            <person name="Madduluri M."/>
            <person name="Adhikary S.P."/>
            <person name="Tripathy S."/>
        </authorList>
    </citation>
    <scope>NUCLEOTIDE SEQUENCE [LARGE SCALE GENOMIC DNA]</scope>
    <source>
        <strain evidence="4 5">VB511283</strain>
    </source>
</reference>
<dbReference type="RefSeq" id="WP_039714755.1">
    <property type="nucleotide sequence ID" value="NZ_JTJC03000001.1"/>
</dbReference>
<dbReference type="InterPro" id="IPR001789">
    <property type="entry name" value="Sig_transdc_resp-reg_receiver"/>
</dbReference>
<dbReference type="AlphaFoldDB" id="A0A9X5E069"/>
<dbReference type="OrthoDB" id="524459at2"/>
<evidence type="ECO:0000256" key="1">
    <source>
        <dbReference type="ARBA" id="ARBA00022553"/>
    </source>
</evidence>
<gene>
    <name evidence="4" type="ORF">QH73_0000115</name>
</gene>
<proteinExistence type="predicted"/>
<dbReference type="PANTHER" id="PTHR44591">
    <property type="entry name" value="STRESS RESPONSE REGULATOR PROTEIN 1"/>
    <property type="match status" value="1"/>
</dbReference>
<evidence type="ECO:0000313" key="5">
    <source>
        <dbReference type="Proteomes" id="UP000031532"/>
    </source>
</evidence>
<dbReference type="Proteomes" id="UP000031532">
    <property type="component" value="Unassembled WGS sequence"/>
</dbReference>
<dbReference type="SMART" id="SM00448">
    <property type="entry name" value="REC"/>
    <property type="match status" value="1"/>
</dbReference>
<dbReference type="Gene3D" id="3.40.50.2300">
    <property type="match status" value="1"/>
</dbReference>
<keyword evidence="5" id="KW-1185">Reference proteome</keyword>
<protein>
    <submittedName>
        <fullName evidence="4">Response regulator</fullName>
    </submittedName>
</protein>
<name>A0A9X5E069_9CYAN</name>
<comment type="caution">
    <text evidence="4">The sequence shown here is derived from an EMBL/GenBank/DDBJ whole genome shotgun (WGS) entry which is preliminary data.</text>
</comment>
<dbReference type="Pfam" id="PF00072">
    <property type="entry name" value="Response_reg"/>
    <property type="match status" value="1"/>
</dbReference>